<evidence type="ECO:0008006" key="3">
    <source>
        <dbReference type="Google" id="ProtNLM"/>
    </source>
</evidence>
<accession>L9WY70</accession>
<comment type="caution">
    <text evidence="1">The sequence shown here is derived from an EMBL/GenBank/DDBJ whole genome shotgun (WGS) entry which is preliminary data.</text>
</comment>
<dbReference type="STRING" id="1227497.C491_20047"/>
<keyword evidence="2" id="KW-1185">Reference proteome</keyword>
<dbReference type="AlphaFoldDB" id="L9WY70"/>
<dbReference type="eggNOG" id="arCOG10295">
    <property type="taxonomic scope" value="Archaea"/>
</dbReference>
<reference evidence="1 2" key="1">
    <citation type="journal article" date="2014" name="PLoS Genet.">
        <title>Phylogenetically driven sequencing of extremely halophilic archaea reveals strategies for static and dynamic osmo-response.</title>
        <authorList>
            <person name="Becker E.A."/>
            <person name="Seitzer P.M."/>
            <person name="Tritt A."/>
            <person name="Larsen D."/>
            <person name="Krusor M."/>
            <person name="Yao A.I."/>
            <person name="Wu D."/>
            <person name="Madern D."/>
            <person name="Eisen J.A."/>
            <person name="Darling A.E."/>
            <person name="Facciotti M.T."/>
        </authorList>
    </citation>
    <scope>NUCLEOTIDE SEQUENCE [LARGE SCALE GENOMIC DNA]</scope>
    <source>
        <strain evidence="1 2">DSM 10524</strain>
    </source>
</reference>
<name>L9WY70_9EURY</name>
<protein>
    <recommendedName>
        <fullName evidence="3">SatD family (SatD)</fullName>
    </recommendedName>
</protein>
<evidence type="ECO:0000313" key="2">
    <source>
        <dbReference type="Proteomes" id="UP000011688"/>
    </source>
</evidence>
<evidence type="ECO:0000313" key="1">
    <source>
        <dbReference type="EMBL" id="ELY54121.1"/>
    </source>
</evidence>
<gene>
    <name evidence="1" type="ORF">C491_20047</name>
</gene>
<proteinExistence type="predicted"/>
<dbReference type="EMBL" id="AOIB01000038">
    <property type="protein sequence ID" value="ELY54121.1"/>
    <property type="molecule type" value="Genomic_DNA"/>
</dbReference>
<dbReference type="Proteomes" id="UP000011688">
    <property type="component" value="Unassembled WGS sequence"/>
</dbReference>
<sequence length="153" mass="17318">MLTSVEHLYSIVVALTDHLRPHSIRLAVASGEIEFGVDDQDVSQMDGEAFHRATELLKSIERTGLRFDLDTRTVPLDTAVADEINLLLHLRESWTDRQRDVIELYERTGNQQAVADDLDVSQQAVSNALRGASWPFAETIETRLRRTLEAYGR</sequence>
<organism evidence="1 2">
    <name type="scientific">Natronococcus amylolyticus DSM 10524</name>
    <dbReference type="NCBI Taxonomy" id="1227497"/>
    <lineage>
        <taxon>Archaea</taxon>
        <taxon>Methanobacteriati</taxon>
        <taxon>Methanobacteriota</taxon>
        <taxon>Stenosarchaea group</taxon>
        <taxon>Halobacteria</taxon>
        <taxon>Halobacteriales</taxon>
        <taxon>Natrialbaceae</taxon>
        <taxon>Natronococcus</taxon>
    </lineage>
</organism>